<accession>A0ABU5Q6B9</accession>
<evidence type="ECO:0000259" key="4">
    <source>
        <dbReference type="PROSITE" id="PS01124"/>
    </source>
</evidence>
<dbReference type="Proteomes" id="UP001302949">
    <property type="component" value="Unassembled WGS sequence"/>
</dbReference>
<comment type="caution">
    <text evidence="5">The sequence shown here is derived from an EMBL/GenBank/DDBJ whole genome shotgun (WGS) entry which is preliminary data.</text>
</comment>
<dbReference type="InterPro" id="IPR009057">
    <property type="entry name" value="Homeodomain-like_sf"/>
</dbReference>
<dbReference type="SUPFAM" id="SSF46689">
    <property type="entry name" value="Homeodomain-like"/>
    <property type="match status" value="1"/>
</dbReference>
<dbReference type="Pfam" id="PF12833">
    <property type="entry name" value="HTH_18"/>
    <property type="match status" value="1"/>
</dbReference>
<dbReference type="PRINTS" id="PR00032">
    <property type="entry name" value="HTHARAC"/>
</dbReference>
<sequence length="298" mass="34352">MDKPLNYFVMKVLPFTIPVAHDHTIIVQQDVQPYFYPHLHRHEEIQLTWVQQGEGTLIADNNMHAFKANDIFWLGANQPHLFKSDPIYFLPKSDKNIQAIVLFFNPKGALEALFSLPEMSNVKRFLQQNPNGFKIPSGMTEAIAEKLSQIYELTGVEQMIHFMDLLRLLSGIETLEALSEGARPKIYSDNEGLRMSNIYNFIIQEYEKPITLEEAASKAYMTPHAFCRYFKKHTGHTFLSFLNEVRINEACKKLTNDSPIGIAQVAYSCGFNSITNFNRIFKRIKGQSPSEYLEEFFK</sequence>
<dbReference type="InterPro" id="IPR014710">
    <property type="entry name" value="RmlC-like_jellyroll"/>
</dbReference>
<dbReference type="SMART" id="SM00342">
    <property type="entry name" value="HTH_ARAC"/>
    <property type="match status" value="1"/>
</dbReference>
<dbReference type="PANTHER" id="PTHR43280">
    <property type="entry name" value="ARAC-FAMILY TRANSCRIPTIONAL REGULATOR"/>
    <property type="match status" value="1"/>
</dbReference>
<dbReference type="InterPro" id="IPR018062">
    <property type="entry name" value="HTH_AraC-typ_CS"/>
</dbReference>
<dbReference type="InterPro" id="IPR018060">
    <property type="entry name" value="HTH_AraC"/>
</dbReference>
<keyword evidence="2" id="KW-0238">DNA-binding</keyword>
<dbReference type="PROSITE" id="PS00041">
    <property type="entry name" value="HTH_ARAC_FAMILY_1"/>
    <property type="match status" value="1"/>
</dbReference>
<protein>
    <submittedName>
        <fullName evidence="5">AraC family transcriptional regulator</fullName>
    </submittedName>
</protein>
<dbReference type="PROSITE" id="PS01124">
    <property type="entry name" value="HTH_ARAC_FAMILY_2"/>
    <property type="match status" value="1"/>
</dbReference>
<evidence type="ECO:0000256" key="1">
    <source>
        <dbReference type="ARBA" id="ARBA00023015"/>
    </source>
</evidence>
<dbReference type="SUPFAM" id="SSF51182">
    <property type="entry name" value="RmlC-like cupins"/>
    <property type="match status" value="1"/>
</dbReference>
<dbReference type="InterPro" id="IPR003313">
    <property type="entry name" value="AraC-bd"/>
</dbReference>
<organism evidence="5 6">
    <name type="scientific">Arcicella rigui</name>
    <dbReference type="NCBI Taxonomy" id="797020"/>
    <lineage>
        <taxon>Bacteria</taxon>
        <taxon>Pseudomonadati</taxon>
        <taxon>Bacteroidota</taxon>
        <taxon>Cytophagia</taxon>
        <taxon>Cytophagales</taxon>
        <taxon>Flectobacillaceae</taxon>
        <taxon>Arcicella</taxon>
    </lineage>
</organism>
<dbReference type="Gene3D" id="1.10.10.60">
    <property type="entry name" value="Homeodomain-like"/>
    <property type="match status" value="2"/>
</dbReference>
<dbReference type="PANTHER" id="PTHR43280:SF2">
    <property type="entry name" value="HTH-TYPE TRANSCRIPTIONAL REGULATOR EXSA"/>
    <property type="match status" value="1"/>
</dbReference>
<dbReference type="InterPro" id="IPR011051">
    <property type="entry name" value="RmlC_Cupin_sf"/>
</dbReference>
<dbReference type="RefSeq" id="WP_323295461.1">
    <property type="nucleotide sequence ID" value="NZ_JAYFUM010000005.1"/>
</dbReference>
<evidence type="ECO:0000313" key="5">
    <source>
        <dbReference type="EMBL" id="MEA5138293.1"/>
    </source>
</evidence>
<dbReference type="EMBL" id="JAYFUM010000005">
    <property type="protein sequence ID" value="MEA5138293.1"/>
    <property type="molecule type" value="Genomic_DNA"/>
</dbReference>
<keyword evidence="1" id="KW-0805">Transcription regulation</keyword>
<name>A0ABU5Q6B9_9BACT</name>
<evidence type="ECO:0000256" key="3">
    <source>
        <dbReference type="ARBA" id="ARBA00023163"/>
    </source>
</evidence>
<dbReference type="Pfam" id="PF02311">
    <property type="entry name" value="AraC_binding"/>
    <property type="match status" value="1"/>
</dbReference>
<dbReference type="Gene3D" id="2.60.120.10">
    <property type="entry name" value="Jelly Rolls"/>
    <property type="match status" value="1"/>
</dbReference>
<evidence type="ECO:0000313" key="6">
    <source>
        <dbReference type="Proteomes" id="UP001302949"/>
    </source>
</evidence>
<evidence type="ECO:0000256" key="2">
    <source>
        <dbReference type="ARBA" id="ARBA00023125"/>
    </source>
</evidence>
<proteinExistence type="predicted"/>
<gene>
    <name evidence="5" type="ORF">VB248_04075</name>
</gene>
<keyword evidence="3" id="KW-0804">Transcription</keyword>
<keyword evidence="6" id="KW-1185">Reference proteome</keyword>
<feature type="domain" description="HTH araC/xylS-type" evidence="4">
    <location>
        <begin position="196"/>
        <end position="295"/>
    </location>
</feature>
<reference evidence="5 6" key="1">
    <citation type="submission" date="2023-12" db="EMBL/GenBank/DDBJ databases">
        <title>Novel species of the genus Arcicella isolated from rivers.</title>
        <authorList>
            <person name="Lu H."/>
        </authorList>
    </citation>
    <scope>NUCLEOTIDE SEQUENCE [LARGE SCALE GENOMIC DNA]</scope>
    <source>
        <strain evidence="5 6">KCTC 23307</strain>
    </source>
</reference>
<dbReference type="InterPro" id="IPR020449">
    <property type="entry name" value="Tscrpt_reg_AraC-type_HTH"/>
</dbReference>